<evidence type="ECO:0000256" key="2">
    <source>
        <dbReference type="RuleBase" id="RU003946"/>
    </source>
</evidence>
<dbReference type="Pfam" id="PF00245">
    <property type="entry name" value="Alk_phosphatase"/>
    <property type="match status" value="1"/>
</dbReference>
<dbReference type="GO" id="GO:0004035">
    <property type="term" value="F:alkaline phosphatase activity"/>
    <property type="evidence" value="ECO:0007669"/>
    <property type="project" value="UniProtKB-EC"/>
</dbReference>
<evidence type="ECO:0000256" key="1">
    <source>
        <dbReference type="ARBA" id="ARBA00022553"/>
    </source>
</evidence>
<keyword evidence="1" id="KW-0597">Phosphoprotein</keyword>
<dbReference type="RefSeq" id="WP_331703743.1">
    <property type="nucleotide sequence ID" value="NZ_JAZHBO010000002.1"/>
</dbReference>
<dbReference type="EC" id="3.1.3.1" evidence="4"/>
<keyword evidence="5" id="KW-1185">Reference proteome</keyword>
<name>A0ABU7UZ47_9GAMM</name>
<reference evidence="4 5" key="1">
    <citation type="submission" date="2024-01" db="EMBL/GenBank/DDBJ databases">
        <title>Novel species of the genus Luteimonas isolated from rivers.</title>
        <authorList>
            <person name="Lu H."/>
        </authorList>
    </citation>
    <scope>NUCLEOTIDE SEQUENCE [LARGE SCALE GENOMIC DNA]</scope>
    <source>
        <strain evidence="4 5">FXH3W</strain>
    </source>
</reference>
<dbReference type="CDD" id="cd16012">
    <property type="entry name" value="ALP"/>
    <property type="match status" value="1"/>
</dbReference>
<dbReference type="SMART" id="SM00098">
    <property type="entry name" value="alkPPc"/>
    <property type="match status" value="1"/>
</dbReference>
<protein>
    <submittedName>
        <fullName evidence="4">Alkaline phosphatase</fullName>
        <ecNumber evidence="4">3.1.3.1</ecNumber>
    </submittedName>
</protein>
<dbReference type="SUPFAM" id="SSF53649">
    <property type="entry name" value="Alkaline phosphatase-like"/>
    <property type="match status" value="1"/>
</dbReference>
<organism evidence="4 5">
    <name type="scientific">Aquilutibacter rugosus</name>
    <dbReference type="NCBI Taxonomy" id="3115820"/>
    <lineage>
        <taxon>Bacteria</taxon>
        <taxon>Pseudomonadati</taxon>
        <taxon>Pseudomonadota</taxon>
        <taxon>Gammaproteobacteria</taxon>
        <taxon>Lysobacterales</taxon>
        <taxon>Lysobacteraceae</taxon>
        <taxon>Aquilutibacter</taxon>
    </lineage>
</organism>
<evidence type="ECO:0000256" key="3">
    <source>
        <dbReference type="SAM" id="SignalP"/>
    </source>
</evidence>
<dbReference type="PANTHER" id="PTHR11596">
    <property type="entry name" value="ALKALINE PHOSPHATASE"/>
    <property type="match status" value="1"/>
</dbReference>
<keyword evidence="3" id="KW-0732">Signal</keyword>
<dbReference type="EMBL" id="JAZHBO010000002">
    <property type="protein sequence ID" value="MEF2155747.1"/>
    <property type="molecule type" value="Genomic_DNA"/>
</dbReference>
<gene>
    <name evidence="4" type="ORF">V3390_05790</name>
</gene>
<dbReference type="Proteomes" id="UP001356170">
    <property type="component" value="Unassembled WGS sequence"/>
</dbReference>
<evidence type="ECO:0000313" key="5">
    <source>
        <dbReference type="Proteomes" id="UP001356170"/>
    </source>
</evidence>
<dbReference type="PANTHER" id="PTHR11596:SF5">
    <property type="entry name" value="ALKALINE PHOSPHATASE"/>
    <property type="match status" value="1"/>
</dbReference>
<comment type="caution">
    <text evidence="4">The sequence shown here is derived from an EMBL/GenBank/DDBJ whole genome shotgun (WGS) entry which is preliminary data.</text>
</comment>
<dbReference type="PRINTS" id="PR00113">
    <property type="entry name" value="ALKPHPHTASE"/>
</dbReference>
<sequence>MRSRLSIAALAAAVSLLAGCATTGTSASNTAGTSFAPIEVPKIERPAGETPQWWFTQGASTAAAHGAMGGKAKNVILFVGDGMSLPTVAAARIYLGQQNGQPGEETRLSWEDFPNTALSRTYNTNAQTPDSAGTMTAMATGIKTRMGMLSVGQAAERGDCGASLSTQIPTLWEMAADAGLATGVVTTTAVTHATPGATFSHVPERNWENDTDLPPEATAQGCMDIASQMVGSPYGKGPDVLMGGGRMNFFGVDQNDPEYDDKVGQRLDGRNLVDEWKARHPAGTYVWNLKQFNDAPKGTPIIGLFEPSHMQFEQDRPNDPAGEPSLAQMTESAIQRLTALNPNGFVLLVEGGRIDHAHHGGNAYRALKDTVALHQAVERAAQVTNPEDTLILVTADHSHTMFFVGYPARGNPILGKVRGGSGEQMDPRALAMDATGLPFTTLGYANGPGYAGATSTQAEGPKHNPHFPSGFQQAENGRPNLTDVDTEHPDYLQEAMVPTSSESHGGDDVGIWARGTGSDAIRGNVEQNTIFHFLLQANPKLRAYYCGRNLCNAQGVPVKLPEPKVNRRAQ</sequence>
<accession>A0ABU7UZ47</accession>
<feature type="chain" id="PRO_5045922825" evidence="3">
    <location>
        <begin position="21"/>
        <end position="570"/>
    </location>
</feature>
<evidence type="ECO:0000313" key="4">
    <source>
        <dbReference type="EMBL" id="MEF2155747.1"/>
    </source>
</evidence>
<dbReference type="PROSITE" id="PS51257">
    <property type="entry name" value="PROKAR_LIPOPROTEIN"/>
    <property type="match status" value="1"/>
</dbReference>
<proteinExistence type="inferred from homology"/>
<dbReference type="InterPro" id="IPR001952">
    <property type="entry name" value="Alkaline_phosphatase"/>
</dbReference>
<dbReference type="InterPro" id="IPR017850">
    <property type="entry name" value="Alkaline_phosphatase_core_sf"/>
</dbReference>
<dbReference type="Gene3D" id="3.40.720.10">
    <property type="entry name" value="Alkaline Phosphatase, subunit A"/>
    <property type="match status" value="1"/>
</dbReference>
<keyword evidence="4" id="KW-0378">Hydrolase</keyword>
<feature type="signal peptide" evidence="3">
    <location>
        <begin position="1"/>
        <end position="20"/>
    </location>
</feature>
<comment type="similarity">
    <text evidence="2">Belongs to the alkaline phosphatase family.</text>
</comment>